<accession>A0A921KS71</accession>
<reference evidence="2" key="1">
    <citation type="journal article" date="2021" name="PeerJ">
        <title>Extensive microbial diversity within the chicken gut microbiome revealed by metagenomics and culture.</title>
        <authorList>
            <person name="Gilroy R."/>
            <person name="Ravi A."/>
            <person name="Getino M."/>
            <person name="Pursley I."/>
            <person name="Horton D.L."/>
            <person name="Alikhan N.F."/>
            <person name="Baker D."/>
            <person name="Gharbi K."/>
            <person name="Hall N."/>
            <person name="Watson M."/>
            <person name="Adriaenssens E.M."/>
            <person name="Foster-Nyarko E."/>
            <person name="Jarju S."/>
            <person name="Secka A."/>
            <person name="Antonio M."/>
            <person name="Oren A."/>
            <person name="Chaudhuri R.R."/>
            <person name="La Ragione R."/>
            <person name="Hildebrand F."/>
            <person name="Pallen M.J."/>
        </authorList>
    </citation>
    <scope>NUCLEOTIDE SEQUENCE</scope>
    <source>
        <strain evidence="2">1647</strain>
    </source>
</reference>
<dbReference type="InterPro" id="IPR005302">
    <property type="entry name" value="MoCF_Sase_C"/>
</dbReference>
<dbReference type="GO" id="GO:0030151">
    <property type="term" value="F:molybdenum ion binding"/>
    <property type="evidence" value="ECO:0007669"/>
    <property type="project" value="InterPro"/>
</dbReference>
<dbReference type="InterPro" id="IPR011037">
    <property type="entry name" value="Pyrv_Knase-like_insert_dom_sf"/>
</dbReference>
<name>A0A921KS71_9MICO</name>
<evidence type="ECO:0000259" key="1">
    <source>
        <dbReference type="PROSITE" id="PS51340"/>
    </source>
</evidence>
<dbReference type="PROSITE" id="PS51340">
    <property type="entry name" value="MOSC"/>
    <property type="match status" value="1"/>
</dbReference>
<evidence type="ECO:0000313" key="2">
    <source>
        <dbReference type="EMBL" id="HJF49466.1"/>
    </source>
</evidence>
<evidence type="ECO:0000313" key="3">
    <source>
        <dbReference type="Proteomes" id="UP000775129"/>
    </source>
</evidence>
<dbReference type="GO" id="GO:0003824">
    <property type="term" value="F:catalytic activity"/>
    <property type="evidence" value="ECO:0007669"/>
    <property type="project" value="InterPro"/>
</dbReference>
<organism evidence="2 3">
    <name type="scientific">Brachybacterium paraconglomeratum</name>
    <dbReference type="NCBI Taxonomy" id="173362"/>
    <lineage>
        <taxon>Bacteria</taxon>
        <taxon>Bacillati</taxon>
        <taxon>Actinomycetota</taxon>
        <taxon>Actinomycetes</taxon>
        <taxon>Micrococcales</taxon>
        <taxon>Dermabacteraceae</taxon>
        <taxon>Brachybacterium</taxon>
    </lineage>
</organism>
<dbReference type="AlphaFoldDB" id="A0A921KS71"/>
<dbReference type="Proteomes" id="UP000775129">
    <property type="component" value="Unassembled WGS sequence"/>
</dbReference>
<dbReference type="RefSeq" id="WP_010551701.1">
    <property type="nucleotide sequence ID" value="NZ_JALXWX010000027.1"/>
</dbReference>
<dbReference type="PANTHER" id="PTHR30212:SF2">
    <property type="entry name" value="PROTEIN YIIM"/>
    <property type="match status" value="1"/>
</dbReference>
<dbReference type="GO" id="GO:0030170">
    <property type="term" value="F:pyridoxal phosphate binding"/>
    <property type="evidence" value="ECO:0007669"/>
    <property type="project" value="InterPro"/>
</dbReference>
<dbReference type="Pfam" id="PF03473">
    <property type="entry name" value="MOSC"/>
    <property type="match status" value="1"/>
</dbReference>
<protein>
    <submittedName>
        <fullName evidence="2">MOSC domain-containing protein</fullName>
    </submittedName>
</protein>
<dbReference type="PANTHER" id="PTHR30212">
    <property type="entry name" value="PROTEIN YIIM"/>
    <property type="match status" value="1"/>
</dbReference>
<dbReference type="SUPFAM" id="SSF50800">
    <property type="entry name" value="PK beta-barrel domain-like"/>
    <property type="match status" value="1"/>
</dbReference>
<sequence>MSTAPGPLPETAPRRLDPLEVAFEPGGGRLGAVCTVAQLFEVRERSLMSGIDKRPADGPVTLLTHGVLGDVQGDREHHGGIFKAVYAYSREVREAYASALGHELPDGFFGENLATVGQDTDHTVIGERWRIGGAELEATCPRNPCGTFAAWMGDRRWGRAFTDQGRAGAYFRVLVEGEVRAGDAIEVLERPDHGVTIADAFRGLDAAQARALLDWAEASGTVLYETLVGAAQKTLARAGEREDFPERLRSTGRGLGLGLGL</sequence>
<dbReference type="EMBL" id="DYWO01000191">
    <property type="protein sequence ID" value="HJF49466.1"/>
    <property type="molecule type" value="Genomic_DNA"/>
</dbReference>
<comment type="caution">
    <text evidence="2">The sequence shown here is derived from an EMBL/GenBank/DDBJ whole genome shotgun (WGS) entry which is preliminary data.</text>
</comment>
<feature type="domain" description="MOSC" evidence="1">
    <location>
        <begin position="54"/>
        <end position="188"/>
    </location>
</feature>
<dbReference type="InterPro" id="IPR052353">
    <property type="entry name" value="Benzoxazolinone_Detox_Enz"/>
</dbReference>
<gene>
    <name evidence="2" type="ORF">K8W24_06655</name>
</gene>
<dbReference type="Gene3D" id="2.40.33.20">
    <property type="entry name" value="PK beta-barrel domain-like"/>
    <property type="match status" value="1"/>
</dbReference>
<reference evidence="2" key="2">
    <citation type="submission" date="2021-09" db="EMBL/GenBank/DDBJ databases">
        <authorList>
            <person name="Gilroy R."/>
        </authorList>
    </citation>
    <scope>NUCLEOTIDE SEQUENCE</scope>
    <source>
        <strain evidence="2">1647</strain>
    </source>
</reference>
<proteinExistence type="predicted"/>